<reference evidence="10" key="1">
    <citation type="submission" date="2023-03" db="EMBL/GenBank/DDBJ databases">
        <title>Massive genome expansion in bonnet fungi (Mycena s.s.) driven by repeated elements and novel gene families across ecological guilds.</title>
        <authorList>
            <consortium name="Lawrence Berkeley National Laboratory"/>
            <person name="Harder C.B."/>
            <person name="Miyauchi S."/>
            <person name="Viragh M."/>
            <person name="Kuo A."/>
            <person name="Thoen E."/>
            <person name="Andreopoulos B."/>
            <person name="Lu D."/>
            <person name="Skrede I."/>
            <person name="Drula E."/>
            <person name="Henrissat B."/>
            <person name="Morin E."/>
            <person name="Kohler A."/>
            <person name="Barry K."/>
            <person name="LaButti K."/>
            <person name="Morin E."/>
            <person name="Salamov A."/>
            <person name="Lipzen A."/>
            <person name="Mereny Z."/>
            <person name="Hegedus B."/>
            <person name="Baldrian P."/>
            <person name="Stursova M."/>
            <person name="Weitz H."/>
            <person name="Taylor A."/>
            <person name="Grigoriev I.V."/>
            <person name="Nagy L.G."/>
            <person name="Martin F."/>
            <person name="Kauserud H."/>
        </authorList>
    </citation>
    <scope>NUCLEOTIDE SEQUENCE</scope>
    <source>
        <strain evidence="10">CBHHK067</strain>
    </source>
</reference>
<comment type="catalytic activity">
    <reaction evidence="6">
        <text>Couples ATP hydrolysis with the unwinding of duplex DNA by translocating in the 3'-5' direction.</text>
        <dbReference type="EC" id="5.6.2.4"/>
    </reaction>
</comment>
<evidence type="ECO:0000256" key="2">
    <source>
        <dbReference type="ARBA" id="ARBA00022741"/>
    </source>
</evidence>
<evidence type="ECO:0000256" key="1">
    <source>
        <dbReference type="ARBA" id="ARBA00005446"/>
    </source>
</evidence>
<dbReference type="PANTHER" id="PTHR13710">
    <property type="entry name" value="DNA HELICASE RECQ FAMILY MEMBER"/>
    <property type="match status" value="1"/>
</dbReference>
<dbReference type="InterPro" id="IPR027417">
    <property type="entry name" value="P-loop_NTPase"/>
</dbReference>
<keyword evidence="3" id="KW-0067">ATP-binding</keyword>
<dbReference type="Pfam" id="PF00271">
    <property type="entry name" value="Helicase_C"/>
    <property type="match status" value="1"/>
</dbReference>
<dbReference type="SUPFAM" id="SSF52540">
    <property type="entry name" value="P-loop containing nucleoside triphosphate hydrolases"/>
    <property type="match status" value="1"/>
</dbReference>
<dbReference type="Pfam" id="PF00270">
    <property type="entry name" value="DEAD"/>
    <property type="match status" value="1"/>
</dbReference>
<dbReference type="GO" id="GO:0005524">
    <property type="term" value="F:ATP binding"/>
    <property type="evidence" value="ECO:0007669"/>
    <property type="project" value="UniProtKB-KW"/>
</dbReference>
<dbReference type="EMBL" id="JARKIE010000180">
    <property type="protein sequence ID" value="KAJ7670474.1"/>
    <property type="molecule type" value="Genomic_DNA"/>
</dbReference>
<dbReference type="InterPro" id="IPR014001">
    <property type="entry name" value="Helicase_ATP-bd"/>
</dbReference>
<feature type="non-terminal residue" evidence="10">
    <location>
        <position position="1"/>
    </location>
</feature>
<gene>
    <name evidence="10" type="ORF">B0H17DRAFT_1017893</name>
</gene>
<organism evidence="10 11">
    <name type="scientific">Mycena rosella</name>
    <name type="common">Pink bonnet</name>
    <name type="synonym">Agaricus rosellus</name>
    <dbReference type="NCBI Taxonomy" id="1033263"/>
    <lineage>
        <taxon>Eukaryota</taxon>
        <taxon>Fungi</taxon>
        <taxon>Dikarya</taxon>
        <taxon>Basidiomycota</taxon>
        <taxon>Agaricomycotina</taxon>
        <taxon>Agaricomycetes</taxon>
        <taxon>Agaricomycetidae</taxon>
        <taxon>Agaricales</taxon>
        <taxon>Marasmiineae</taxon>
        <taxon>Mycenaceae</taxon>
        <taxon>Mycena</taxon>
    </lineage>
</organism>
<evidence type="ECO:0000259" key="8">
    <source>
        <dbReference type="PROSITE" id="PS51192"/>
    </source>
</evidence>
<feature type="domain" description="Helicase ATP-binding" evidence="8">
    <location>
        <begin position="50"/>
        <end position="212"/>
    </location>
</feature>
<proteinExistence type="inferred from homology"/>
<keyword evidence="5" id="KW-0413">Isomerase</keyword>
<dbReference type="GO" id="GO:0016787">
    <property type="term" value="F:hydrolase activity"/>
    <property type="evidence" value="ECO:0007669"/>
    <property type="project" value="UniProtKB-KW"/>
</dbReference>
<evidence type="ECO:0000256" key="3">
    <source>
        <dbReference type="ARBA" id="ARBA00022840"/>
    </source>
</evidence>
<evidence type="ECO:0000313" key="10">
    <source>
        <dbReference type="EMBL" id="KAJ7670474.1"/>
    </source>
</evidence>
<dbReference type="PROSITE" id="PS51192">
    <property type="entry name" value="HELICASE_ATP_BIND_1"/>
    <property type="match status" value="1"/>
</dbReference>
<dbReference type="GO" id="GO:0003677">
    <property type="term" value="F:DNA binding"/>
    <property type="evidence" value="ECO:0007669"/>
    <property type="project" value="UniProtKB-KW"/>
</dbReference>
<dbReference type="AlphaFoldDB" id="A0AAD7D048"/>
<keyword evidence="2" id="KW-0547">Nucleotide-binding</keyword>
<evidence type="ECO:0000259" key="9">
    <source>
        <dbReference type="PROSITE" id="PS51194"/>
    </source>
</evidence>
<evidence type="ECO:0000256" key="4">
    <source>
        <dbReference type="ARBA" id="ARBA00023125"/>
    </source>
</evidence>
<evidence type="ECO:0000256" key="6">
    <source>
        <dbReference type="ARBA" id="ARBA00034617"/>
    </source>
</evidence>
<comment type="caution">
    <text evidence="10">The sequence shown here is derived from an EMBL/GenBank/DDBJ whole genome shotgun (WGS) entry which is preliminary data.</text>
</comment>
<keyword evidence="10" id="KW-0378">Hydrolase</keyword>
<sequence>MAPTAKPAAPKPLASKVRIYKTNEIVSLSIAEKSQLHLGKLPHEFQTQFFSNVMQGKDIVLDIGTGSGKSTCFDLPLLTNKKDIVLIVSPLTALMLEQAASSPLESIAICQETMAAEGRDALIFVSPEVAGSLEFSKKVLGQARFQEHLRLVVIDEAHCVSLLGGSFRSEYAELGVLRGRVPSSTVFAIASATLPAHVLDDVCAKLKIGKDAVTVCMSNARPNVALSCRTMIVHPDDTKANLRFLIPNGATTAAKIPISLVYFNQRIEAEEACDRLQFWASEGGIDKSAIAFYHAKIGTARKRELERMLRDGTVRILCCTDAVGMGCDMRNIQRVILWKLPLSFCALAQRSGRAVRDFDALGEAILFVPAKVLKDGIAEEQARLAREEAAEPQNQEGDEFVPEPQEGLDVVVGQEVVVAEGGVRVEQNAEAEEDDPEVLTAAQKKKKRKAARVSQADALEAKVLSRFACVSVCRRLVWDEYFENGKKPQLVRPVPAGARCCDNCEPSKFLVELVEVEKIPGLKGGKKRKWPTQLSDAIRTGLRKWSRDVLMPLMYPPKEAGFSMTGSALPPDSTIEQIAMCGERVDSVETLQRRARWFLMPMHGAILLQALQQIFDEYDLSSAAEEDGSGEDEPDLWDIILAGGRGRGRGRGELG</sequence>
<keyword evidence="11" id="KW-1185">Reference proteome</keyword>
<dbReference type="GO" id="GO:0009378">
    <property type="term" value="F:four-way junction helicase activity"/>
    <property type="evidence" value="ECO:0007669"/>
    <property type="project" value="TreeGrafter"/>
</dbReference>
<dbReference type="GO" id="GO:0000724">
    <property type="term" value="P:double-strand break repair via homologous recombination"/>
    <property type="evidence" value="ECO:0007669"/>
    <property type="project" value="TreeGrafter"/>
</dbReference>
<name>A0AAD7D048_MYCRO</name>
<dbReference type="PROSITE" id="PS51194">
    <property type="entry name" value="HELICASE_CTER"/>
    <property type="match status" value="1"/>
</dbReference>
<dbReference type="Gene3D" id="3.40.50.300">
    <property type="entry name" value="P-loop containing nucleotide triphosphate hydrolases"/>
    <property type="match status" value="2"/>
</dbReference>
<dbReference type="EC" id="5.6.2.4" evidence="7"/>
<dbReference type="SMART" id="SM00487">
    <property type="entry name" value="DEXDc"/>
    <property type="match status" value="1"/>
</dbReference>
<protein>
    <recommendedName>
        <fullName evidence="7">DNA 3'-5' helicase</fullName>
        <ecNumber evidence="7">5.6.2.4</ecNumber>
    </recommendedName>
</protein>
<feature type="domain" description="Helicase C-terminal" evidence="9">
    <location>
        <begin position="250"/>
        <end position="408"/>
    </location>
</feature>
<dbReference type="GO" id="GO:0005694">
    <property type="term" value="C:chromosome"/>
    <property type="evidence" value="ECO:0007669"/>
    <property type="project" value="TreeGrafter"/>
</dbReference>
<evidence type="ECO:0000256" key="7">
    <source>
        <dbReference type="ARBA" id="ARBA00034808"/>
    </source>
</evidence>
<accession>A0AAD7D048</accession>
<dbReference type="Proteomes" id="UP001221757">
    <property type="component" value="Unassembled WGS sequence"/>
</dbReference>
<dbReference type="GO" id="GO:0005737">
    <property type="term" value="C:cytoplasm"/>
    <property type="evidence" value="ECO:0007669"/>
    <property type="project" value="TreeGrafter"/>
</dbReference>
<dbReference type="GO" id="GO:0043138">
    <property type="term" value="F:3'-5' DNA helicase activity"/>
    <property type="evidence" value="ECO:0007669"/>
    <property type="project" value="UniProtKB-EC"/>
</dbReference>
<comment type="similarity">
    <text evidence="1">Belongs to the helicase family. RecQ subfamily.</text>
</comment>
<dbReference type="PANTHER" id="PTHR13710:SF105">
    <property type="entry name" value="ATP-DEPENDENT DNA HELICASE Q1"/>
    <property type="match status" value="1"/>
</dbReference>
<keyword evidence="4" id="KW-0238">DNA-binding</keyword>
<evidence type="ECO:0000313" key="11">
    <source>
        <dbReference type="Proteomes" id="UP001221757"/>
    </source>
</evidence>
<dbReference type="SMART" id="SM00490">
    <property type="entry name" value="HELICc"/>
    <property type="match status" value="1"/>
</dbReference>
<dbReference type="InterPro" id="IPR001650">
    <property type="entry name" value="Helicase_C-like"/>
</dbReference>
<evidence type="ECO:0000256" key="5">
    <source>
        <dbReference type="ARBA" id="ARBA00023235"/>
    </source>
</evidence>
<dbReference type="InterPro" id="IPR011545">
    <property type="entry name" value="DEAD/DEAH_box_helicase_dom"/>
</dbReference>